<feature type="compositionally biased region" description="Low complexity" evidence="1">
    <location>
        <begin position="479"/>
        <end position="494"/>
    </location>
</feature>
<evidence type="ECO:0000256" key="1">
    <source>
        <dbReference type="SAM" id="MobiDB-lite"/>
    </source>
</evidence>
<feature type="compositionally biased region" description="Polar residues" evidence="1">
    <location>
        <begin position="810"/>
        <end position="821"/>
    </location>
</feature>
<sequence length="821" mass="93994">MATHYIENEHNSNQYYFDGNTNATSQAQRSTQDSAYVSPVAVSTSVVSSEYTSHPAGVSGGRSQHQQIRSDRNVHVENDSYQLPQQHQSVAGFNKSAPQQQYQQPPPSSHQIKATVRTVSSQEQQQQQHGSSVQYQPQQQQISPQQQQISPQQQQISPQQQQISPQRQQQAHANYEQQSSPQSSQVSSQHQQYQHDPRQQVGQPLGNSGYYQVPSSVQHTRQELDQRTESPSRGRDQHVQGQQVPVRVITSNSQQQYESSGSHQQQQQSQQHVTSQPSKQPPQQHDDQLQQYYSQLTPEQYQQLLRQQQIQRQQQEEQKRQQLAQQQYYIQQEQERQRTEQQQQQRTEQQQQRTEQQQQQYQQSRSTQESQHYDEHQQRRVQVSSNQEQQHRQQGQDQHDAYHYRPQPVQTNISSTVNQDSYRQQQQQQQQQQQHHGQPGQSDAYYEQQRRVASQQSPSSSSTYQQDQYRSTVGVSGGQQYQQISPNQQQQQQQHVRTDSERQRQDEQDYYATQLARQQQQERERAAQSEAAQRAQQQQEREYAAQIEASQRQQATPRIQPQQYQEQQQQIIQAQQPAQPVGLRALRNKFTGPTSVPTYEAKTKIKTTRQYESSTHTSSSGGPGQASTHSTKTYSMTYSALPTSHEPPVNSAEYYQMLQQGNLSNTLPIVQQSAAPQHIQGSPPGFDALRGRFKSGSVSESINPIQEIRRQQQSNTGSSSLSSLRDQYMNRAKELGQTQEESFTQKIQTVSRSSVTTGQFTQHQNQTSNVSQISQQHEPQLQSQSIDDQAVSSDGAVAEGGSSSAASPFENDNNLNTIINK</sequence>
<feature type="region of interest" description="Disordered" evidence="1">
    <location>
        <begin position="1"/>
        <end position="70"/>
    </location>
</feature>
<gene>
    <name evidence="3" type="ORF">JBS370_LOCUS19446</name>
    <name evidence="2" type="ORF">ZHD862_LOCUS13099</name>
</gene>
<feature type="region of interest" description="Disordered" evidence="1">
    <location>
        <begin position="675"/>
        <end position="700"/>
    </location>
</feature>
<organism evidence="2 4">
    <name type="scientific">Rotaria sordida</name>
    <dbReference type="NCBI Taxonomy" id="392033"/>
    <lineage>
        <taxon>Eukaryota</taxon>
        <taxon>Metazoa</taxon>
        <taxon>Spiralia</taxon>
        <taxon>Gnathifera</taxon>
        <taxon>Rotifera</taxon>
        <taxon>Eurotatoria</taxon>
        <taxon>Bdelloidea</taxon>
        <taxon>Philodinida</taxon>
        <taxon>Philodinidae</taxon>
        <taxon>Rotaria</taxon>
    </lineage>
</organism>
<feature type="compositionally biased region" description="Basic and acidic residues" evidence="1">
    <location>
        <begin position="220"/>
        <end position="238"/>
    </location>
</feature>
<feature type="compositionally biased region" description="Low complexity" evidence="1">
    <location>
        <begin position="559"/>
        <end position="576"/>
    </location>
</feature>
<feature type="compositionally biased region" description="Basic and acidic residues" evidence="1">
    <location>
        <begin position="496"/>
        <end position="507"/>
    </location>
</feature>
<feature type="compositionally biased region" description="Low complexity" evidence="1">
    <location>
        <begin position="34"/>
        <end position="53"/>
    </location>
</feature>
<feature type="compositionally biased region" description="Low complexity" evidence="1">
    <location>
        <begin position="177"/>
        <end position="192"/>
    </location>
</feature>
<feature type="compositionally biased region" description="Low complexity" evidence="1">
    <location>
        <begin position="451"/>
        <end position="471"/>
    </location>
</feature>
<evidence type="ECO:0000313" key="4">
    <source>
        <dbReference type="Proteomes" id="UP000663864"/>
    </source>
</evidence>
<feature type="compositionally biased region" description="Low complexity" evidence="1">
    <location>
        <begin position="253"/>
        <end position="287"/>
    </location>
</feature>
<feature type="compositionally biased region" description="Low complexity" evidence="1">
    <location>
        <begin position="382"/>
        <end position="396"/>
    </location>
</feature>
<feature type="region of interest" description="Disordered" evidence="1">
    <location>
        <begin position="735"/>
        <end position="821"/>
    </location>
</feature>
<feature type="compositionally biased region" description="Basic and acidic residues" evidence="1">
    <location>
        <begin position="1"/>
        <end position="10"/>
    </location>
</feature>
<feature type="region of interest" description="Disordered" evidence="1">
    <location>
        <begin position="604"/>
        <end position="630"/>
    </location>
</feature>
<reference evidence="2" key="1">
    <citation type="submission" date="2021-02" db="EMBL/GenBank/DDBJ databases">
        <authorList>
            <person name="Nowell W R."/>
        </authorList>
    </citation>
    <scope>NUCLEOTIDE SEQUENCE</scope>
</reference>
<name>A0A814HL41_9BILA</name>
<dbReference type="Proteomes" id="UP000663836">
    <property type="component" value="Unassembled WGS sequence"/>
</dbReference>
<dbReference type="AlphaFoldDB" id="A0A814HL41"/>
<feature type="compositionally biased region" description="Polar residues" evidence="1">
    <location>
        <begin position="201"/>
        <end position="219"/>
    </location>
</feature>
<protein>
    <submittedName>
        <fullName evidence="2">Uncharacterized protein</fullName>
    </submittedName>
</protein>
<feature type="region of interest" description="Disordered" evidence="1">
    <location>
        <begin position="94"/>
        <end position="287"/>
    </location>
</feature>
<evidence type="ECO:0000313" key="3">
    <source>
        <dbReference type="EMBL" id="CAF3873610.1"/>
    </source>
</evidence>
<feature type="region of interest" description="Disordered" evidence="1">
    <location>
        <begin position="341"/>
        <end position="399"/>
    </location>
</feature>
<dbReference type="EMBL" id="CAJOBD010002326">
    <property type="protein sequence ID" value="CAF3873610.1"/>
    <property type="molecule type" value="Genomic_DNA"/>
</dbReference>
<dbReference type="Proteomes" id="UP000663864">
    <property type="component" value="Unassembled WGS sequence"/>
</dbReference>
<feature type="compositionally biased region" description="Low complexity" evidence="1">
    <location>
        <begin position="120"/>
        <end position="170"/>
    </location>
</feature>
<feature type="compositionally biased region" description="Low complexity" evidence="1">
    <location>
        <begin position="424"/>
        <end position="441"/>
    </location>
</feature>
<feature type="region of interest" description="Disordered" evidence="1">
    <location>
        <begin position="416"/>
        <end position="576"/>
    </location>
</feature>
<proteinExistence type="predicted"/>
<comment type="caution">
    <text evidence="2">The sequence shown here is derived from an EMBL/GenBank/DDBJ whole genome shotgun (WGS) entry which is preliminary data.</text>
</comment>
<feature type="compositionally biased region" description="Low complexity" evidence="1">
    <location>
        <begin position="341"/>
        <end position="370"/>
    </location>
</feature>
<feature type="compositionally biased region" description="Low complexity" evidence="1">
    <location>
        <begin position="528"/>
        <end position="549"/>
    </location>
</feature>
<feature type="compositionally biased region" description="Polar residues" evidence="1">
    <location>
        <begin position="11"/>
        <end position="33"/>
    </location>
</feature>
<dbReference type="EMBL" id="CAJNOT010000529">
    <property type="protein sequence ID" value="CAF1012285.1"/>
    <property type="molecule type" value="Genomic_DNA"/>
</dbReference>
<accession>A0A814HL41</accession>
<feature type="compositionally biased region" description="Low complexity" evidence="1">
    <location>
        <begin position="790"/>
        <end position="807"/>
    </location>
</feature>
<evidence type="ECO:0000313" key="2">
    <source>
        <dbReference type="EMBL" id="CAF1012285.1"/>
    </source>
</evidence>
<feature type="compositionally biased region" description="Polar residues" evidence="1">
    <location>
        <begin position="736"/>
        <end position="787"/>
    </location>
</feature>